<comment type="caution">
    <text evidence="3">The sequence shown here is derived from an EMBL/GenBank/DDBJ whole genome shotgun (WGS) entry which is preliminary data.</text>
</comment>
<name>A0A9P4IVF4_9PEZI</name>
<keyword evidence="4" id="KW-1185">Reference proteome</keyword>
<dbReference type="EMBL" id="ML996091">
    <property type="protein sequence ID" value="KAF2149181.1"/>
    <property type="molecule type" value="Genomic_DNA"/>
</dbReference>
<evidence type="ECO:0000313" key="3">
    <source>
        <dbReference type="EMBL" id="KAF2149181.1"/>
    </source>
</evidence>
<dbReference type="PANTHER" id="PTHR42791">
    <property type="entry name" value="GNAT FAMILY ACETYLTRANSFERASE"/>
    <property type="match status" value="1"/>
</dbReference>
<dbReference type="GO" id="GO:0016747">
    <property type="term" value="F:acyltransferase activity, transferring groups other than amino-acyl groups"/>
    <property type="evidence" value="ECO:0007669"/>
    <property type="project" value="InterPro"/>
</dbReference>
<dbReference type="Proteomes" id="UP000799439">
    <property type="component" value="Unassembled WGS sequence"/>
</dbReference>
<dbReference type="InterPro" id="IPR052523">
    <property type="entry name" value="Trichothecene_AcTrans"/>
</dbReference>
<accession>A0A9P4IVF4</accession>
<dbReference type="InterPro" id="IPR000182">
    <property type="entry name" value="GNAT_dom"/>
</dbReference>
<feature type="region of interest" description="Disordered" evidence="1">
    <location>
        <begin position="88"/>
        <end position="113"/>
    </location>
</feature>
<evidence type="ECO:0000259" key="2">
    <source>
        <dbReference type="PROSITE" id="PS51186"/>
    </source>
</evidence>
<evidence type="ECO:0000256" key="1">
    <source>
        <dbReference type="SAM" id="MobiDB-lite"/>
    </source>
</evidence>
<dbReference type="InterPro" id="IPR016181">
    <property type="entry name" value="Acyl_CoA_acyltransferase"/>
</dbReference>
<organism evidence="3 4">
    <name type="scientific">Myriangium duriaei CBS 260.36</name>
    <dbReference type="NCBI Taxonomy" id="1168546"/>
    <lineage>
        <taxon>Eukaryota</taxon>
        <taxon>Fungi</taxon>
        <taxon>Dikarya</taxon>
        <taxon>Ascomycota</taxon>
        <taxon>Pezizomycotina</taxon>
        <taxon>Dothideomycetes</taxon>
        <taxon>Dothideomycetidae</taxon>
        <taxon>Myriangiales</taxon>
        <taxon>Myriangiaceae</taxon>
        <taxon>Myriangium</taxon>
    </lineage>
</organism>
<proteinExistence type="predicted"/>
<dbReference type="CDD" id="cd04301">
    <property type="entry name" value="NAT_SF"/>
    <property type="match status" value="1"/>
</dbReference>
<feature type="compositionally biased region" description="Polar residues" evidence="1">
    <location>
        <begin position="103"/>
        <end position="112"/>
    </location>
</feature>
<dbReference type="PANTHER" id="PTHR42791:SF2">
    <property type="entry name" value="N-ACETYLTRANSFERASE DOMAIN-CONTAINING PROTEIN"/>
    <property type="match status" value="1"/>
</dbReference>
<reference evidence="3" key="1">
    <citation type="journal article" date="2020" name="Stud. Mycol.">
        <title>101 Dothideomycetes genomes: a test case for predicting lifestyles and emergence of pathogens.</title>
        <authorList>
            <person name="Haridas S."/>
            <person name="Albert R."/>
            <person name="Binder M."/>
            <person name="Bloem J."/>
            <person name="Labutti K."/>
            <person name="Salamov A."/>
            <person name="Andreopoulos B."/>
            <person name="Baker S."/>
            <person name="Barry K."/>
            <person name="Bills G."/>
            <person name="Bluhm B."/>
            <person name="Cannon C."/>
            <person name="Castanera R."/>
            <person name="Culley D."/>
            <person name="Daum C."/>
            <person name="Ezra D."/>
            <person name="Gonzalez J."/>
            <person name="Henrissat B."/>
            <person name="Kuo A."/>
            <person name="Liang C."/>
            <person name="Lipzen A."/>
            <person name="Lutzoni F."/>
            <person name="Magnuson J."/>
            <person name="Mondo S."/>
            <person name="Nolan M."/>
            <person name="Ohm R."/>
            <person name="Pangilinan J."/>
            <person name="Park H.-J."/>
            <person name="Ramirez L."/>
            <person name="Alfaro M."/>
            <person name="Sun H."/>
            <person name="Tritt A."/>
            <person name="Yoshinaga Y."/>
            <person name="Zwiers L.-H."/>
            <person name="Turgeon B."/>
            <person name="Goodwin S."/>
            <person name="Spatafora J."/>
            <person name="Crous P."/>
            <person name="Grigoriev I."/>
        </authorList>
    </citation>
    <scope>NUCLEOTIDE SEQUENCE</scope>
    <source>
        <strain evidence="3">CBS 260.36</strain>
    </source>
</reference>
<sequence length="208" mass="22749">MAVQILPVAFDDSAEMMPVGMAAFANDELEKASYPTVSMNQSELDSHLQWRTERLRARISGIGKHWFKAIDSESGKIIGFSGIYDPRADRTPSSNPLEEGATKNPSPSPQEQINERQKKILGDRKDIWYVPSMAVHPDHSGKGVATKLLAKVLELPDKAGQDVYLAATPSGLKLYQRAGFVAHDTILLLDGKYSLACMVRPAGGQQNA</sequence>
<dbReference type="SUPFAM" id="SSF55729">
    <property type="entry name" value="Acyl-CoA N-acyltransferases (Nat)"/>
    <property type="match status" value="1"/>
</dbReference>
<protein>
    <submittedName>
        <fullName evidence="3">Acyl-CoA N-acyltransferase</fullName>
    </submittedName>
</protein>
<gene>
    <name evidence="3" type="ORF">K461DRAFT_296667</name>
</gene>
<feature type="domain" description="N-acetyltransferase" evidence="2">
    <location>
        <begin position="34"/>
        <end position="200"/>
    </location>
</feature>
<evidence type="ECO:0000313" key="4">
    <source>
        <dbReference type="Proteomes" id="UP000799439"/>
    </source>
</evidence>
<dbReference type="Pfam" id="PF13508">
    <property type="entry name" value="Acetyltransf_7"/>
    <property type="match status" value="1"/>
</dbReference>
<dbReference type="OrthoDB" id="4738875at2759"/>
<dbReference type="Gene3D" id="3.40.630.30">
    <property type="match status" value="1"/>
</dbReference>
<dbReference type="AlphaFoldDB" id="A0A9P4IVF4"/>
<dbReference type="PROSITE" id="PS51186">
    <property type="entry name" value="GNAT"/>
    <property type="match status" value="1"/>
</dbReference>